<dbReference type="Proteomes" id="UP000265520">
    <property type="component" value="Unassembled WGS sequence"/>
</dbReference>
<comment type="caution">
    <text evidence="1">The sequence shown here is derived from an EMBL/GenBank/DDBJ whole genome shotgun (WGS) entry which is preliminary data.</text>
</comment>
<sequence>MGLDEVIWFPRRCSQCGMVEQATILTGSHYDDWIIIGASHVGMKVDVARQG</sequence>
<name>A0A392T0A5_9FABA</name>
<dbReference type="AlphaFoldDB" id="A0A392T0A5"/>
<reference evidence="1 2" key="1">
    <citation type="journal article" date="2018" name="Front. Plant Sci.">
        <title>Red Clover (Trifolium pratense) and Zigzag Clover (T. medium) - A Picture of Genomic Similarities and Differences.</title>
        <authorList>
            <person name="Dluhosova J."/>
            <person name="Istvanek J."/>
            <person name="Nedelnik J."/>
            <person name="Repkova J."/>
        </authorList>
    </citation>
    <scope>NUCLEOTIDE SEQUENCE [LARGE SCALE GENOMIC DNA]</scope>
    <source>
        <strain evidence="2">cv. 10/8</strain>
        <tissue evidence="1">Leaf</tissue>
    </source>
</reference>
<accession>A0A392T0A5</accession>
<keyword evidence="2" id="KW-1185">Reference proteome</keyword>
<proteinExistence type="predicted"/>
<protein>
    <submittedName>
        <fullName evidence="1">Uncharacterized protein</fullName>
    </submittedName>
</protein>
<dbReference type="EMBL" id="LXQA010469034">
    <property type="protein sequence ID" value="MCI53797.1"/>
    <property type="molecule type" value="Genomic_DNA"/>
</dbReference>
<evidence type="ECO:0000313" key="1">
    <source>
        <dbReference type="EMBL" id="MCI53797.1"/>
    </source>
</evidence>
<organism evidence="1 2">
    <name type="scientific">Trifolium medium</name>
    <dbReference type="NCBI Taxonomy" id="97028"/>
    <lineage>
        <taxon>Eukaryota</taxon>
        <taxon>Viridiplantae</taxon>
        <taxon>Streptophyta</taxon>
        <taxon>Embryophyta</taxon>
        <taxon>Tracheophyta</taxon>
        <taxon>Spermatophyta</taxon>
        <taxon>Magnoliopsida</taxon>
        <taxon>eudicotyledons</taxon>
        <taxon>Gunneridae</taxon>
        <taxon>Pentapetalae</taxon>
        <taxon>rosids</taxon>
        <taxon>fabids</taxon>
        <taxon>Fabales</taxon>
        <taxon>Fabaceae</taxon>
        <taxon>Papilionoideae</taxon>
        <taxon>50 kb inversion clade</taxon>
        <taxon>NPAAA clade</taxon>
        <taxon>Hologalegina</taxon>
        <taxon>IRL clade</taxon>
        <taxon>Trifolieae</taxon>
        <taxon>Trifolium</taxon>
    </lineage>
</organism>
<evidence type="ECO:0000313" key="2">
    <source>
        <dbReference type="Proteomes" id="UP000265520"/>
    </source>
</evidence>
<feature type="non-terminal residue" evidence="1">
    <location>
        <position position="51"/>
    </location>
</feature>